<name>A0A097KN95_9CHLO</name>
<evidence type="ECO:0000259" key="1">
    <source>
        <dbReference type="Pfam" id="PF03161"/>
    </source>
</evidence>
<keyword evidence="2" id="KW-0255">Endonuclease</keyword>
<keyword evidence="2" id="KW-0934">Plastid</keyword>
<keyword evidence="2" id="KW-0378">Hydrolase</keyword>
<sequence length="111" mass="12616">MFQDLESIFYREIGGKRKKVVPSNLEQLLNPTIVAVWFMDDGGKAQNTPRGAYINGTSFTSEERVLIQNAFQTVFGLKITIHKAGGNNNNQYNFYIPANSMGLEEKYLFFL</sequence>
<dbReference type="InterPro" id="IPR004860">
    <property type="entry name" value="LAGLIDADG_dom"/>
</dbReference>
<dbReference type="InterPro" id="IPR027434">
    <property type="entry name" value="Homing_endonucl"/>
</dbReference>
<dbReference type="EMBL" id="KM462875">
    <property type="protein sequence ID" value="AIT94638.1"/>
    <property type="molecule type" value="Genomic_DNA"/>
</dbReference>
<dbReference type="Gene3D" id="3.10.28.10">
    <property type="entry name" value="Homing endonucleases"/>
    <property type="match status" value="1"/>
</dbReference>
<keyword evidence="2" id="KW-0540">Nuclease</keyword>
<dbReference type="SUPFAM" id="SSF55608">
    <property type="entry name" value="Homing endonucleases"/>
    <property type="match status" value="1"/>
</dbReference>
<proteinExistence type="predicted"/>
<organism evidence="2">
    <name type="scientific">Pleurastrosarcina brevispinosa</name>
    <dbReference type="NCBI Taxonomy" id="163096"/>
    <lineage>
        <taxon>Eukaryota</taxon>
        <taxon>Viridiplantae</taxon>
        <taxon>Chlorophyta</taxon>
        <taxon>core chlorophytes</taxon>
        <taxon>Trebouxiophyceae</taxon>
        <taxon>Trebouxiophyceae incertae sedis</taxon>
        <taxon>Pleurastrosarcina</taxon>
    </lineage>
</organism>
<dbReference type="EMBL" id="KM462875">
    <property type="protein sequence ID" value="AIT94650.1"/>
    <property type="molecule type" value="Genomic_DNA"/>
</dbReference>
<keyword evidence="2" id="KW-0150">Chloroplast</keyword>
<accession>A0A097KN95</accession>
<feature type="domain" description="Homing endonuclease LAGLIDADG" evidence="1">
    <location>
        <begin position="2"/>
        <end position="101"/>
    </location>
</feature>
<gene>
    <name evidence="2" type="primary">orf111</name>
</gene>
<reference evidence="2" key="1">
    <citation type="journal article" date="2014" name="BMC Evol. Biol.">
        <title>Chloroplast phylogenomic analysis resolves deep-level relationships within the green algal class Trebouxiophyceae.</title>
        <authorList>
            <person name="Lemieux C."/>
            <person name="Otis C."/>
            <person name="Turmel M."/>
        </authorList>
    </citation>
    <scope>NUCLEOTIDE SEQUENCE</scope>
</reference>
<dbReference type="AlphaFoldDB" id="A0A097KN95"/>
<evidence type="ECO:0000313" key="2">
    <source>
        <dbReference type="EMBL" id="AIT94650.1"/>
    </source>
</evidence>
<protein>
    <submittedName>
        <fullName evidence="2">Putative LAGLIDADG homing endonuclease</fullName>
    </submittedName>
</protein>
<geneLocation type="chloroplast" evidence="2"/>
<dbReference type="GO" id="GO:0004519">
    <property type="term" value="F:endonuclease activity"/>
    <property type="evidence" value="ECO:0007669"/>
    <property type="project" value="UniProtKB-KW"/>
</dbReference>
<dbReference type="Pfam" id="PF03161">
    <property type="entry name" value="LAGLIDADG_2"/>
    <property type="match status" value="1"/>
</dbReference>